<dbReference type="FunFam" id="3.40.50.300:FF:000031">
    <property type="entry name" value="Eukaryotic initiation factor 4A-III"/>
    <property type="match status" value="1"/>
</dbReference>
<dbReference type="InterPro" id="IPR014001">
    <property type="entry name" value="Helicase_ATP-bd"/>
</dbReference>
<feature type="short sequence motif" description="Q motif" evidence="9">
    <location>
        <begin position="40"/>
        <end position="68"/>
    </location>
</feature>
<dbReference type="InterPro" id="IPR007716">
    <property type="entry name" value="NPL4_Zn-bd_put"/>
</dbReference>
<dbReference type="PROSITE" id="PS50249">
    <property type="entry name" value="MPN"/>
    <property type="match status" value="1"/>
</dbReference>
<feature type="domain" description="Helicase C-terminal" evidence="13">
    <location>
        <begin position="244"/>
        <end position="405"/>
    </location>
</feature>
<dbReference type="GO" id="GO:0003724">
    <property type="term" value="F:RNA helicase activity"/>
    <property type="evidence" value="ECO:0007669"/>
    <property type="project" value="UniProtKB-EC"/>
</dbReference>
<dbReference type="SMART" id="SM00490">
    <property type="entry name" value="HELICc"/>
    <property type="match status" value="1"/>
</dbReference>
<dbReference type="GO" id="GO:0016787">
    <property type="term" value="F:hydrolase activity"/>
    <property type="evidence" value="ECO:0007669"/>
    <property type="project" value="UniProtKB-KW"/>
</dbReference>
<dbReference type="EMBL" id="LVZM01008068">
    <property type="protein sequence ID" value="OUC45936.1"/>
    <property type="molecule type" value="Genomic_DNA"/>
</dbReference>
<dbReference type="PANTHER" id="PTHR12710">
    <property type="entry name" value="NUCLEAR PROTEIN LOCALIZATION 4"/>
    <property type="match status" value="1"/>
</dbReference>
<evidence type="ECO:0000259" key="13">
    <source>
        <dbReference type="PROSITE" id="PS51194"/>
    </source>
</evidence>
<evidence type="ECO:0000256" key="4">
    <source>
        <dbReference type="ARBA" id="ARBA00022801"/>
    </source>
</evidence>
<evidence type="ECO:0000259" key="11">
    <source>
        <dbReference type="PROSITE" id="PS50249"/>
    </source>
</evidence>
<dbReference type="Pfam" id="PF00271">
    <property type="entry name" value="Helicase_C"/>
    <property type="match status" value="1"/>
</dbReference>
<dbReference type="InterPro" id="IPR001650">
    <property type="entry name" value="Helicase_C-like"/>
</dbReference>
<feature type="domain" description="Helicase ATP-binding" evidence="12">
    <location>
        <begin position="71"/>
        <end position="233"/>
    </location>
</feature>
<keyword evidence="5 15" id="KW-0347">Helicase</keyword>
<dbReference type="Gene3D" id="3.10.20.90">
    <property type="entry name" value="Phosphatidylinositol 3-kinase Catalytic Subunit, Chain A, domain 1"/>
    <property type="match status" value="1"/>
</dbReference>
<dbReference type="CDD" id="cd18787">
    <property type="entry name" value="SF2_C_DEAD"/>
    <property type="match status" value="1"/>
</dbReference>
<dbReference type="InterPro" id="IPR014014">
    <property type="entry name" value="RNA_helicase_DEAD_Q_motif"/>
</dbReference>
<dbReference type="GO" id="GO:0005524">
    <property type="term" value="F:ATP binding"/>
    <property type="evidence" value="ECO:0007669"/>
    <property type="project" value="UniProtKB-KW"/>
</dbReference>
<dbReference type="SUPFAM" id="SSF52540">
    <property type="entry name" value="P-loop containing nucleoside triphosphate hydrolases"/>
    <property type="match status" value="1"/>
</dbReference>
<protein>
    <recommendedName>
        <fullName evidence="2">RNA helicase</fullName>
        <ecNumber evidence="2">3.6.4.13</ecNumber>
    </recommendedName>
</protein>
<comment type="similarity">
    <text evidence="1">Belongs to the NPL4 family.</text>
</comment>
<sequence>MARVFTSKEFRRKRRLQDDFEEEDMSRVDFETSENVVVIPTFEEMNLKRELLRGIYAYGFNKPSMIQKRAIRPIVSGRDVIAQSQSGTGKTATFSIGLLQVIDTQLRETQALVLAPTRELAQQIQKVVLALGDRMNVQAHACIGGTNVGEDIRKLDYGQHVVVGTPGRVFDMITRQNLRTDSLKLYLILGFKDQIYDIYRFLPPGIQVVVISATLPHEILEMTGKFMTEPIRILVKRDELTLEGIRQYFVHVEREDWKFETLCDLYDSITISQAVVFCNTRHKVEWLDEKMKESNFTVGAIHGEMDQKDRNEVVRKFRDGIYRVLISTDVWSRGLDIPGVSLVINYDVPTNREAYLHRIGRSGRYGRKGCAINFATTEDIPTMLEIESYYGTQIDEMPMNGMHLIEVLQQFLYIGKQACFGSNEKWYQKCRDGQHRIRLKPSDTVETLLQKISDLIDLKDYPVKVYRDRAKSRELVESDVTIEEYGIQNGDMLYLENHIQPKSVSVQENISYINIDRPFSAMKLKKDVEEDLVDQILEKQSSVIERKHQSNMCKHGDSKKCSNCLPIHVYDDEFLKEKEVNYLSFHAYLRKNGFDDSIRSAAFIPSLEKVSCQIIPNCRNHLPWPQGICSKCQPNPVTLNHQRYRHVDNVEIENKEIMSNFLSYWYKSHGQRMGFLFGRYEPMTDVPLGIRAVVTVIYEPPQITYTDGIDILEDPHDEIVDSLAECLGLKRIGWIFTDFLRDPDDPTLLVNTRNSHTYMLSAAECLIAAKYQNKYPNACKYSLDGTFGSKFVTLVLSGGENKMVDFAAYQVSNQGSALVAAECLLPSRSSPNMACVRRSTPTHYVPDVYYMCHDEYNNKIRKTAGLLPVEYLFVTIPVGLAKEMRYTLTSQEKPFPIENRSSIGSVQNIRVVGEYVKQFEESEFLKMISNFHFLVYLLTNTEVTFELDDLAELLDAVARQDSDLAKQWAENSIKWNEFKNLIGKFNFRLFIMVDLDGSQSPHSHKISNTVFIIPAVIVLIIVGIVVYKLINTLQSKHKKKEEKKKAKGKQKFVDFHGFLGTIATSSGSPACNILLREKFFALFYILTTTYTESFIPKV</sequence>
<evidence type="ECO:0000259" key="14">
    <source>
        <dbReference type="PROSITE" id="PS51195"/>
    </source>
</evidence>
<dbReference type="InterPro" id="IPR037518">
    <property type="entry name" value="MPN"/>
</dbReference>
<dbReference type="InterPro" id="IPR016563">
    <property type="entry name" value="Npl4"/>
</dbReference>
<dbReference type="PROSITE" id="PS51195">
    <property type="entry name" value="Q_MOTIF"/>
    <property type="match status" value="1"/>
</dbReference>
<gene>
    <name evidence="15" type="ORF">D917_08120</name>
</gene>
<dbReference type="FunFam" id="3.40.50.300:FF:000849">
    <property type="entry name" value="ATP-dependent RNA helicase DBP5"/>
    <property type="match status" value="1"/>
</dbReference>
<keyword evidence="10" id="KW-1133">Transmembrane helix</keyword>
<evidence type="ECO:0000256" key="6">
    <source>
        <dbReference type="ARBA" id="ARBA00022840"/>
    </source>
</evidence>
<dbReference type="GO" id="GO:0031625">
    <property type="term" value="F:ubiquitin protein ligase binding"/>
    <property type="evidence" value="ECO:0007669"/>
    <property type="project" value="TreeGrafter"/>
</dbReference>
<evidence type="ECO:0000259" key="12">
    <source>
        <dbReference type="PROSITE" id="PS51192"/>
    </source>
</evidence>
<dbReference type="InterPro" id="IPR024682">
    <property type="entry name" value="Npl4_Ub-like_dom"/>
</dbReference>
<evidence type="ECO:0000256" key="10">
    <source>
        <dbReference type="SAM" id="Phobius"/>
    </source>
</evidence>
<proteinExistence type="inferred from homology"/>
<dbReference type="Pfam" id="PF00270">
    <property type="entry name" value="DEAD"/>
    <property type="match status" value="1"/>
</dbReference>
<evidence type="ECO:0000256" key="2">
    <source>
        <dbReference type="ARBA" id="ARBA00012552"/>
    </source>
</evidence>
<comment type="catalytic activity">
    <reaction evidence="8">
        <text>ATP + H2O = ADP + phosphate + H(+)</text>
        <dbReference type="Rhea" id="RHEA:13065"/>
        <dbReference type="ChEBI" id="CHEBI:15377"/>
        <dbReference type="ChEBI" id="CHEBI:15378"/>
        <dbReference type="ChEBI" id="CHEBI:30616"/>
        <dbReference type="ChEBI" id="CHEBI:43474"/>
        <dbReference type="ChEBI" id="CHEBI:456216"/>
        <dbReference type="EC" id="3.6.4.13"/>
    </reaction>
</comment>
<keyword evidence="10" id="KW-0472">Membrane</keyword>
<dbReference type="SUPFAM" id="SSF54236">
    <property type="entry name" value="Ubiquitin-like"/>
    <property type="match status" value="1"/>
</dbReference>
<keyword evidence="4" id="KW-0378">Hydrolase</keyword>
<dbReference type="SMART" id="SM00487">
    <property type="entry name" value="DEXDc"/>
    <property type="match status" value="1"/>
</dbReference>
<dbReference type="Pfam" id="PF11543">
    <property type="entry name" value="UN_NPL4"/>
    <property type="match status" value="1"/>
</dbReference>
<evidence type="ECO:0000256" key="1">
    <source>
        <dbReference type="ARBA" id="ARBA00011025"/>
    </source>
</evidence>
<dbReference type="Proteomes" id="UP000243006">
    <property type="component" value="Unassembled WGS sequence"/>
</dbReference>
<dbReference type="InterPro" id="IPR011545">
    <property type="entry name" value="DEAD/DEAH_box_helicase_dom"/>
</dbReference>
<dbReference type="EC" id="3.6.4.13" evidence="2"/>
<evidence type="ECO:0000256" key="8">
    <source>
        <dbReference type="ARBA" id="ARBA00047984"/>
    </source>
</evidence>
<dbReference type="CDD" id="cd08061">
    <property type="entry name" value="MPN_NPL4"/>
    <property type="match status" value="1"/>
</dbReference>
<accession>A0A1Y3EPZ4</accession>
<reference evidence="15 16" key="1">
    <citation type="submission" date="2015-04" db="EMBL/GenBank/DDBJ databases">
        <title>Draft genome of the roundworm Trichinella nativa.</title>
        <authorList>
            <person name="Mitreva M."/>
        </authorList>
    </citation>
    <scope>NUCLEOTIDE SEQUENCE [LARGE SCALE GENOMIC DNA]</scope>
    <source>
        <strain evidence="15 16">ISS45</strain>
    </source>
</reference>
<dbReference type="InterPro" id="IPR029071">
    <property type="entry name" value="Ubiquitin-like_domsf"/>
</dbReference>
<feature type="transmembrane region" description="Helical" evidence="10">
    <location>
        <begin position="1010"/>
        <end position="1030"/>
    </location>
</feature>
<dbReference type="GO" id="GO:0005634">
    <property type="term" value="C:nucleus"/>
    <property type="evidence" value="ECO:0007669"/>
    <property type="project" value="TreeGrafter"/>
</dbReference>
<evidence type="ECO:0000313" key="15">
    <source>
        <dbReference type="EMBL" id="OUC45936.1"/>
    </source>
</evidence>
<evidence type="ECO:0000256" key="7">
    <source>
        <dbReference type="ARBA" id="ARBA00022884"/>
    </source>
</evidence>
<name>A0A1Y3EPZ4_9BILA</name>
<dbReference type="PROSITE" id="PS51192">
    <property type="entry name" value="HELICASE_ATP_BIND_1"/>
    <property type="match status" value="1"/>
</dbReference>
<evidence type="ECO:0000256" key="5">
    <source>
        <dbReference type="ARBA" id="ARBA00022806"/>
    </source>
</evidence>
<keyword evidence="3" id="KW-0547">Nucleotide-binding</keyword>
<dbReference type="InterPro" id="IPR007717">
    <property type="entry name" value="NPL4_C"/>
</dbReference>
<dbReference type="Pfam" id="PF05021">
    <property type="entry name" value="NPL4"/>
    <property type="match status" value="1"/>
</dbReference>
<keyword evidence="10" id="KW-0812">Transmembrane</keyword>
<dbReference type="Pfam" id="PF05020">
    <property type="entry name" value="zf-NPL4"/>
    <property type="match status" value="1"/>
</dbReference>
<dbReference type="CDD" id="cd18045">
    <property type="entry name" value="DEADc_EIF4AIII_DDX48"/>
    <property type="match status" value="1"/>
</dbReference>
<dbReference type="GO" id="GO:0003723">
    <property type="term" value="F:RNA binding"/>
    <property type="evidence" value="ECO:0007669"/>
    <property type="project" value="UniProtKB-KW"/>
</dbReference>
<dbReference type="InterPro" id="IPR027417">
    <property type="entry name" value="P-loop_NTPase"/>
</dbReference>
<comment type="caution">
    <text evidence="15">The sequence shown here is derived from an EMBL/GenBank/DDBJ whole genome shotgun (WGS) entry which is preliminary data.</text>
</comment>
<keyword evidence="6" id="KW-0067">ATP-binding</keyword>
<dbReference type="GO" id="GO:0043130">
    <property type="term" value="F:ubiquitin binding"/>
    <property type="evidence" value="ECO:0007669"/>
    <property type="project" value="TreeGrafter"/>
</dbReference>
<organism evidence="15 16">
    <name type="scientific">Trichinella nativa</name>
    <dbReference type="NCBI Taxonomy" id="6335"/>
    <lineage>
        <taxon>Eukaryota</taxon>
        <taxon>Metazoa</taxon>
        <taxon>Ecdysozoa</taxon>
        <taxon>Nematoda</taxon>
        <taxon>Enoplea</taxon>
        <taxon>Dorylaimia</taxon>
        <taxon>Trichinellida</taxon>
        <taxon>Trichinellidae</taxon>
        <taxon>Trichinella</taxon>
    </lineage>
</organism>
<evidence type="ECO:0000256" key="3">
    <source>
        <dbReference type="ARBA" id="ARBA00022741"/>
    </source>
</evidence>
<dbReference type="AlphaFoldDB" id="A0A1Y3EPZ4"/>
<feature type="domain" description="MPN" evidence="11">
    <location>
        <begin position="650"/>
        <end position="787"/>
    </location>
</feature>
<dbReference type="GO" id="GO:0006511">
    <property type="term" value="P:ubiquitin-dependent protein catabolic process"/>
    <property type="evidence" value="ECO:0007669"/>
    <property type="project" value="InterPro"/>
</dbReference>
<dbReference type="PROSITE" id="PS51194">
    <property type="entry name" value="HELICASE_CTER"/>
    <property type="match status" value="1"/>
</dbReference>
<dbReference type="Gene3D" id="3.40.50.300">
    <property type="entry name" value="P-loop containing nucleotide triphosphate hydrolases"/>
    <property type="match status" value="2"/>
</dbReference>
<dbReference type="PANTHER" id="PTHR12710:SF0">
    <property type="entry name" value="NUCLEAR PROTEIN LOCALIZATION PROTEIN 4 HOMOLOG"/>
    <property type="match status" value="1"/>
</dbReference>
<feature type="domain" description="DEAD-box RNA helicase Q" evidence="14">
    <location>
        <begin position="40"/>
        <end position="68"/>
    </location>
</feature>
<evidence type="ECO:0000313" key="16">
    <source>
        <dbReference type="Proteomes" id="UP000243006"/>
    </source>
</evidence>
<keyword evidence="7" id="KW-0694">RNA-binding</keyword>
<evidence type="ECO:0000256" key="9">
    <source>
        <dbReference type="PROSITE-ProRule" id="PRU00552"/>
    </source>
</evidence>